<evidence type="ECO:0000313" key="2">
    <source>
        <dbReference type="EMBL" id="QAT64376.1"/>
    </source>
</evidence>
<reference evidence="2 3" key="1">
    <citation type="submission" date="2019-01" db="EMBL/GenBank/DDBJ databases">
        <title>Genome sequence of Bacillus glycinifermentans SRCM103574.</title>
        <authorList>
            <person name="Kong H.-J."/>
            <person name="Jeong S.-Y."/>
            <person name="Jeong D.-Y."/>
        </authorList>
    </citation>
    <scope>NUCLEOTIDE SEQUENCE [LARGE SCALE GENOMIC DNA]</scope>
    <source>
        <strain evidence="2 3">SRCM103574</strain>
    </source>
</reference>
<dbReference type="AlphaFoldDB" id="A0AAJ4D216"/>
<dbReference type="KEGG" id="bgy:BGLY_0983"/>
<feature type="compositionally biased region" description="Basic and acidic residues" evidence="1">
    <location>
        <begin position="83"/>
        <end position="103"/>
    </location>
</feature>
<dbReference type="Proteomes" id="UP000288675">
    <property type="component" value="Chromosome"/>
</dbReference>
<feature type="compositionally biased region" description="Basic and acidic residues" evidence="1">
    <location>
        <begin position="46"/>
        <end position="56"/>
    </location>
</feature>
<feature type="compositionally biased region" description="Basic and acidic residues" evidence="1">
    <location>
        <begin position="27"/>
        <end position="36"/>
    </location>
</feature>
<dbReference type="RefSeq" id="WP_046132984.1">
    <property type="nucleotide sequence ID" value="NZ_CP035232.1"/>
</dbReference>
<feature type="region of interest" description="Disordered" evidence="1">
    <location>
        <begin position="27"/>
        <end position="114"/>
    </location>
</feature>
<sequence length="114" mass="13197">MAIIVTVIAAIIVIIGLVVFNVRSASPDKDEAVVEDRTEDIEAPEEVQREEHRLRLPEGSSEPDDPYAMNDETYRKTLKKLHQPKEQNKVEEKTQMDDMDYRNALKSMQKRKQD</sequence>
<gene>
    <name evidence="2" type="ORF">EQZ20_05280</name>
</gene>
<accession>A0AAJ4D216</accession>
<dbReference type="GeneID" id="82852093"/>
<protein>
    <submittedName>
        <fullName evidence="2">Uncharacterized protein</fullName>
    </submittedName>
</protein>
<evidence type="ECO:0000256" key="1">
    <source>
        <dbReference type="SAM" id="MobiDB-lite"/>
    </source>
</evidence>
<evidence type="ECO:0000313" key="3">
    <source>
        <dbReference type="Proteomes" id="UP000288675"/>
    </source>
</evidence>
<dbReference type="EMBL" id="CP035232">
    <property type="protein sequence ID" value="QAT64376.1"/>
    <property type="molecule type" value="Genomic_DNA"/>
</dbReference>
<organism evidence="2 3">
    <name type="scientific">Bacillus glycinifermentans</name>
    <dbReference type="NCBI Taxonomy" id="1664069"/>
    <lineage>
        <taxon>Bacteria</taxon>
        <taxon>Bacillati</taxon>
        <taxon>Bacillota</taxon>
        <taxon>Bacilli</taxon>
        <taxon>Bacillales</taxon>
        <taxon>Bacillaceae</taxon>
        <taxon>Bacillus</taxon>
    </lineage>
</organism>
<name>A0AAJ4D216_9BACI</name>
<proteinExistence type="predicted"/>